<feature type="non-terminal residue" evidence="3">
    <location>
        <position position="165"/>
    </location>
</feature>
<protein>
    <submittedName>
        <fullName evidence="3">Uncharacterized protein LOC106477964</fullName>
    </submittedName>
</protein>
<evidence type="ECO:0000256" key="1">
    <source>
        <dbReference type="SAM" id="Phobius"/>
    </source>
</evidence>
<feature type="transmembrane region" description="Helical" evidence="1">
    <location>
        <begin position="32"/>
        <end position="52"/>
    </location>
</feature>
<accession>A0ABM1C4E6</accession>
<sequence>DLERLQRFWLQGACKPSNSKGNSANPLDIDQFMSAFLLLGCGILFAVVLLGFEHFYFSYIRKYLPKTDTGGCFTLVSLSMGNSLSFGGAVHEAQGLVKHERAGAVHEAQGLVKHRREGALHEAQGSVKHERCRDPVCDSQLWKLRHELQMTKQKLRHLEKQINKR</sequence>
<feature type="non-terminal residue" evidence="3">
    <location>
        <position position="1"/>
    </location>
</feature>
<dbReference type="GeneID" id="106477964"/>
<evidence type="ECO:0000313" key="3">
    <source>
        <dbReference type="RefSeq" id="XP_013793927.1"/>
    </source>
</evidence>
<reference evidence="3" key="1">
    <citation type="submission" date="2025-08" db="UniProtKB">
        <authorList>
            <consortium name="RefSeq"/>
        </authorList>
    </citation>
    <scope>IDENTIFICATION</scope>
    <source>
        <tissue evidence="3">Muscle</tissue>
    </source>
</reference>
<keyword evidence="1" id="KW-1133">Transmembrane helix</keyword>
<name>A0ABM1C4E6_LIMPO</name>
<keyword evidence="2" id="KW-1185">Reference proteome</keyword>
<dbReference type="Proteomes" id="UP000694941">
    <property type="component" value="Unplaced"/>
</dbReference>
<organism evidence="2 3">
    <name type="scientific">Limulus polyphemus</name>
    <name type="common">Atlantic horseshoe crab</name>
    <dbReference type="NCBI Taxonomy" id="6850"/>
    <lineage>
        <taxon>Eukaryota</taxon>
        <taxon>Metazoa</taxon>
        <taxon>Ecdysozoa</taxon>
        <taxon>Arthropoda</taxon>
        <taxon>Chelicerata</taxon>
        <taxon>Merostomata</taxon>
        <taxon>Xiphosura</taxon>
        <taxon>Limulidae</taxon>
        <taxon>Limulus</taxon>
    </lineage>
</organism>
<gene>
    <name evidence="3" type="primary">LOC106477964</name>
</gene>
<keyword evidence="1" id="KW-0472">Membrane</keyword>
<evidence type="ECO:0000313" key="2">
    <source>
        <dbReference type="Proteomes" id="UP000694941"/>
    </source>
</evidence>
<proteinExistence type="predicted"/>
<keyword evidence="1" id="KW-0812">Transmembrane</keyword>
<dbReference type="RefSeq" id="XP_013793927.1">
    <property type="nucleotide sequence ID" value="XM_013938473.1"/>
</dbReference>